<name>A0A1S7SAW0_9HYPH</name>
<reference evidence="2" key="1">
    <citation type="submission" date="2016-01" db="EMBL/GenBank/DDBJ databases">
        <authorList>
            <person name="Regsiter A."/>
            <person name="william w."/>
        </authorList>
    </citation>
    <scope>NUCLEOTIDE SEQUENCE [LARGE SCALE GENOMIC DNA]</scope>
    <source>
        <strain evidence="2">CFBP 6623</strain>
    </source>
</reference>
<dbReference type="Proteomes" id="UP000191988">
    <property type="component" value="Unassembled WGS sequence"/>
</dbReference>
<protein>
    <recommendedName>
        <fullName evidence="3">DUF3800 domain-containing protein</fullName>
    </recommendedName>
</protein>
<evidence type="ECO:0008006" key="3">
    <source>
        <dbReference type="Google" id="ProtNLM"/>
    </source>
</evidence>
<sequence>MECFRIDESGYTGFDLLNEDQRFQGASAIAVSNEDAARLIKEHFPRLQASELKYRSLSRRPANHQRLLLLQRDLLTHYKSVTYVCDKRFLLVLMFLDYAVEPFYYERGINFYEHGQNYAMASLLTMAGPTLLGQAAFDNMLAAFQHAAKEKTPDALKALVTAARSTRWREFPEALGPLAQYAAPECLSAIATPGVNTDAALVVLQSLISRMEVMAEGAYRVEHDQSKNLLTYHDLLKRFIEHDQEIEFHQTEIASIKFPLKLAEVTQVDSKRSSAVQLADVMIGAAIEAANSMTGLRSGGPDPEAVMSLYADNQFIHLIPSVDFEEQRRFRQGTQAAELIDYFSTNFFGSRGT</sequence>
<dbReference type="AlphaFoldDB" id="A0A1S7SAW0"/>
<accession>A0A1S7SAW0</accession>
<proteinExistence type="predicted"/>
<keyword evidence="2" id="KW-1185">Reference proteome</keyword>
<evidence type="ECO:0000313" key="2">
    <source>
        <dbReference type="Proteomes" id="UP000191988"/>
    </source>
</evidence>
<dbReference type="RefSeq" id="WP_080843380.1">
    <property type="nucleotide sequence ID" value="NZ_LT009725.1"/>
</dbReference>
<organism evidence="1 2">
    <name type="scientific">Agrobacterium tomkonis CFBP 6623</name>
    <dbReference type="NCBI Taxonomy" id="1183432"/>
    <lineage>
        <taxon>Bacteria</taxon>
        <taxon>Pseudomonadati</taxon>
        <taxon>Pseudomonadota</taxon>
        <taxon>Alphaproteobacteria</taxon>
        <taxon>Hyphomicrobiales</taxon>
        <taxon>Rhizobiaceae</taxon>
        <taxon>Rhizobium/Agrobacterium group</taxon>
        <taxon>Agrobacterium</taxon>
        <taxon>Agrobacterium tumefaciens complex</taxon>
    </lineage>
</organism>
<dbReference type="EMBL" id="FBWK01000071">
    <property type="protein sequence ID" value="CUX65526.1"/>
    <property type="molecule type" value="Genomic_DNA"/>
</dbReference>
<gene>
    <name evidence="1" type="ORF">AGR3A_pa70105</name>
</gene>
<evidence type="ECO:0000313" key="1">
    <source>
        <dbReference type="EMBL" id="CUX65526.1"/>
    </source>
</evidence>